<accession>A0AAD4QYK5</accession>
<keyword evidence="1" id="KW-0812">Transmembrane</keyword>
<dbReference type="Proteomes" id="UP001201812">
    <property type="component" value="Unassembled WGS sequence"/>
</dbReference>
<reference evidence="2" key="1">
    <citation type="submission" date="2022-01" db="EMBL/GenBank/DDBJ databases">
        <title>Genome Sequence Resource for Two Populations of Ditylenchus destructor, the Migratory Endoparasitic Phytonematode.</title>
        <authorList>
            <person name="Zhang H."/>
            <person name="Lin R."/>
            <person name="Xie B."/>
        </authorList>
    </citation>
    <scope>NUCLEOTIDE SEQUENCE</scope>
    <source>
        <strain evidence="2">BazhouSP</strain>
    </source>
</reference>
<protein>
    <submittedName>
        <fullName evidence="2">Uncharacterized protein</fullName>
    </submittedName>
</protein>
<evidence type="ECO:0000313" key="2">
    <source>
        <dbReference type="EMBL" id="KAI1698445.1"/>
    </source>
</evidence>
<gene>
    <name evidence="2" type="ORF">DdX_17900</name>
</gene>
<organism evidence="2 3">
    <name type="scientific">Ditylenchus destructor</name>
    <dbReference type="NCBI Taxonomy" id="166010"/>
    <lineage>
        <taxon>Eukaryota</taxon>
        <taxon>Metazoa</taxon>
        <taxon>Ecdysozoa</taxon>
        <taxon>Nematoda</taxon>
        <taxon>Chromadorea</taxon>
        <taxon>Rhabditida</taxon>
        <taxon>Tylenchina</taxon>
        <taxon>Tylenchomorpha</taxon>
        <taxon>Sphaerularioidea</taxon>
        <taxon>Anguinidae</taxon>
        <taxon>Anguininae</taxon>
        <taxon>Ditylenchus</taxon>
    </lineage>
</organism>
<keyword evidence="1" id="KW-0472">Membrane</keyword>
<sequence>MLVISKNICSVTIVFVSIILLAYVGITVAPESATNSEAVEGSAPAGEKHIQIVDAGSGKKERSPTFKRYTKTANGWEARRVFGKDGVEKIREHNTDALAALKKEKKTGEGEGGR</sequence>
<evidence type="ECO:0000256" key="1">
    <source>
        <dbReference type="SAM" id="Phobius"/>
    </source>
</evidence>
<dbReference type="EMBL" id="JAKKPZ010000218">
    <property type="protein sequence ID" value="KAI1698445.1"/>
    <property type="molecule type" value="Genomic_DNA"/>
</dbReference>
<comment type="caution">
    <text evidence="2">The sequence shown here is derived from an EMBL/GenBank/DDBJ whole genome shotgun (WGS) entry which is preliminary data.</text>
</comment>
<name>A0AAD4QYK5_9BILA</name>
<feature type="transmembrane region" description="Helical" evidence="1">
    <location>
        <begin position="7"/>
        <end position="26"/>
    </location>
</feature>
<evidence type="ECO:0000313" key="3">
    <source>
        <dbReference type="Proteomes" id="UP001201812"/>
    </source>
</evidence>
<keyword evidence="1" id="KW-1133">Transmembrane helix</keyword>
<proteinExistence type="predicted"/>
<dbReference type="AlphaFoldDB" id="A0AAD4QYK5"/>
<keyword evidence="3" id="KW-1185">Reference proteome</keyword>